<dbReference type="Pfam" id="PF00307">
    <property type="entry name" value="CH"/>
    <property type="match status" value="1"/>
</dbReference>
<dbReference type="GO" id="GO:0005516">
    <property type="term" value="F:calmodulin binding"/>
    <property type="evidence" value="ECO:0007669"/>
    <property type="project" value="TreeGrafter"/>
</dbReference>
<dbReference type="SUPFAM" id="SSF47576">
    <property type="entry name" value="Calponin-homology domain, CH-domain"/>
    <property type="match status" value="1"/>
</dbReference>
<evidence type="ECO:0000313" key="4">
    <source>
        <dbReference type="Proteomes" id="UP000228934"/>
    </source>
</evidence>
<reference evidence="4" key="1">
    <citation type="journal article" date="2017" name="Nat. Commun.">
        <title>The North American bullfrog draft genome provides insight into hormonal regulation of long noncoding RNA.</title>
        <authorList>
            <person name="Hammond S.A."/>
            <person name="Warren R.L."/>
            <person name="Vandervalk B.P."/>
            <person name="Kucuk E."/>
            <person name="Khan H."/>
            <person name="Gibb E.A."/>
            <person name="Pandoh P."/>
            <person name="Kirk H."/>
            <person name="Zhao Y."/>
            <person name="Jones M."/>
            <person name="Mungall A.J."/>
            <person name="Coope R."/>
            <person name="Pleasance S."/>
            <person name="Moore R.A."/>
            <person name="Holt R.A."/>
            <person name="Round J.M."/>
            <person name="Ohora S."/>
            <person name="Walle B.V."/>
            <person name="Veldhoen N."/>
            <person name="Helbing C.C."/>
            <person name="Birol I."/>
        </authorList>
    </citation>
    <scope>NUCLEOTIDE SEQUENCE [LARGE SCALE GENOMIC DNA]</scope>
</reference>
<dbReference type="OrthoDB" id="775356at2759"/>
<sequence length="536" mass="61879">WIEACLVEELPPTTELEEGLRNGVYLAKLGRFFAPKMISEKKIYDVEQTRFKRSGLHFRHTDNTVQWLRAMESIGLPKIFYPETTDVYDRKNIPRVIYCIHALRKFFQAACEVPEPEEKFNIDEYSDLVTLSKPIIYISIEEIINTHSFSTALNFLLIICIPSVISELHPHIFLYTLKELLLEHQDAISPDHNDVLHELLEDLGSVPDVESFLGEGAVDSHDPNKENALSQLAKTEISLTLTSKFDLKDGGDQDMKSLMIKTKKLIVDVIRTQPGEKLLEILETPASLPQENEHLKVIEKRAALDAKTPDKMKRSQSVFEDGQLPLEQKKRKILRNLRTLEQAGLVSEENKYQEIINEITKDIRNQRRHRQRRKAELVKLQQTLNALNSKTAFYEDQITYYNTYIKACLDNLTRKNSRRSIKMDGKGEEKTNKKVKQSSLKYTAARLHEKGVILEIEGLQTNQFKNVLFDITPGDEVGDFEVKAKFLGVEMEKVQLHFQDLLQMQYDGVAVMKIFDKAKVNVNLLIFLLNRKFYGK</sequence>
<dbReference type="SMART" id="SM00033">
    <property type="entry name" value="CH"/>
    <property type="match status" value="1"/>
</dbReference>
<dbReference type="InterPro" id="IPR001715">
    <property type="entry name" value="CH_dom"/>
</dbReference>
<dbReference type="InterPro" id="IPR036872">
    <property type="entry name" value="CH_dom_sf"/>
</dbReference>
<feature type="non-terminal residue" evidence="3">
    <location>
        <position position="1"/>
    </location>
</feature>
<keyword evidence="4" id="KW-1185">Reference proteome</keyword>
<evidence type="ECO:0000256" key="1">
    <source>
        <dbReference type="SAM" id="Coils"/>
    </source>
</evidence>
<dbReference type="Gene3D" id="1.10.418.10">
    <property type="entry name" value="Calponin-like domain"/>
    <property type="match status" value="1"/>
</dbReference>
<dbReference type="InterPro" id="IPR000593">
    <property type="entry name" value="RasGAP_C"/>
</dbReference>
<proteinExistence type="predicted"/>
<organism evidence="3 4">
    <name type="scientific">Aquarana catesbeiana</name>
    <name type="common">American bullfrog</name>
    <name type="synonym">Rana catesbeiana</name>
    <dbReference type="NCBI Taxonomy" id="8400"/>
    <lineage>
        <taxon>Eukaryota</taxon>
        <taxon>Metazoa</taxon>
        <taxon>Chordata</taxon>
        <taxon>Craniata</taxon>
        <taxon>Vertebrata</taxon>
        <taxon>Euteleostomi</taxon>
        <taxon>Amphibia</taxon>
        <taxon>Batrachia</taxon>
        <taxon>Anura</taxon>
        <taxon>Neobatrachia</taxon>
        <taxon>Ranoidea</taxon>
        <taxon>Ranidae</taxon>
        <taxon>Aquarana</taxon>
    </lineage>
</organism>
<keyword evidence="1" id="KW-0175">Coiled coil</keyword>
<dbReference type="PANTHER" id="PTHR14149">
    <property type="entry name" value="RAS GTPASE-ACTIVATING PROTEIN WITH IQ MOTIF"/>
    <property type="match status" value="1"/>
</dbReference>
<evidence type="ECO:0000259" key="2">
    <source>
        <dbReference type="PROSITE" id="PS50021"/>
    </source>
</evidence>
<evidence type="ECO:0000313" key="3">
    <source>
        <dbReference type="EMBL" id="PIO30709.1"/>
    </source>
</evidence>
<dbReference type="AlphaFoldDB" id="A0A2G9RS26"/>
<feature type="domain" description="Calponin-homology (CH)" evidence="2">
    <location>
        <begin position="1"/>
        <end position="108"/>
    </location>
</feature>
<dbReference type="Pfam" id="PF03836">
    <property type="entry name" value="RasGAP_C"/>
    <property type="match status" value="1"/>
</dbReference>
<accession>A0A2G9RS26</accession>
<protein>
    <recommendedName>
        <fullName evidence="2">Calponin-homology (CH) domain-containing protein</fullName>
    </recommendedName>
</protein>
<dbReference type="GO" id="GO:0005096">
    <property type="term" value="F:GTPase activator activity"/>
    <property type="evidence" value="ECO:0007669"/>
    <property type="project" value="TreeGrafter"/>
</dbReference>
<feature type="coiled-coil region" evidence="1">
    <location>
        <begin position="370"/>
        <end position="397"/>
    </location>
</feature>
<dbReference type="Gene3D" id="1.10.506.10">
    <property type="entry name" value="GTPase Activation - p120gap, domain 1"/>
    <property type="match status" value="1"/>
</dbReference>
<dbReference type="GO" id="GO:0005938">
    <property type="term" value="C:cell cortex"/>
    <property type="evidence" value="ECO:0007669"/>
    <property type="project" value="TreeGrafter"/>
</dbReference>
<dbReference type="InterPro" id="IPR008936">
    <property type="entry name" value="Rho_GTPase_activation_prot"/>
</dbReference>
<dbReference type="GO" id="GO:1903479">
    <property type="term" value="P:mitotic actomyosin contractile ring assembly actin filament organization"/>
    <property type="evidence" value="ECO:0007669"/>
    <property type="project" value="TreeGrafter"/>
</dbReference>
<dbReference type="Proteomes" id="UP000228934">
    <property type="component" value="Unassembled WGS sequence"/>
</dbReference>
<dbReference type="PROSITE" id="PS50021">
    <property type="entry name" value="CH"/>
    <property type="match status" value="1"/>
</dbReference>
<dbReference type="GO" id="GO:0051015">
    <property type="term" value="F:actin filament binding"/>
    <property type="evidence" value="ECO:0007669"/>
    <property type="project" value="TreeGrafter"/>
</dbReference>
<dbReference type="EMBL" id="KV937922">
    <property type="protein sequence ID" value="PIO30709.1"/>
    <property type="molecule type" value="Genomic_DNA"/>
</dbReference>
<gene>
    <name evidence="3" type="ORF">AB205_0041210</name>
</gene>
<dbReference type="PANTHER" id="PTHR14149:SF12">
    <property type="entry name" value="RAS GTPASE-ACTIVATING-LIKE PROTEIN IQGAP2"/>
    <property type="match status" value="1"/>
</dbReference>
<name>A0A2G9RS26_AQUCT</name>
<dbReference type="SUPFAM" id="SSF143885">
    <property type="entry name" value="RGC domain-like"/>
    <property type="match status" value="1"/>
</dbReference>